<reference evidence="2" key="1">
    <citation type="submission" date="2012-11" db="EMBL/GenBank/DDBJ databases">
        <authorList>
            <person name="Lucero-Rivera Y.E."/>
            <person name="Tovar-Ramirez D."/>
        </authorList>
    </citation>
    <scope>NUCLEOTIDE SEQUENCE [LARGE SCALE GENOMIC DNA]</scope>
    <source>
        <strain evidence="2">Araruama</strain>
    </source>
</reference>
<feature type="non-terminal residue" evidence="1">
    <location>
        <position position="102"/>
    </location>
</feature>
<evidence type="ECO:0000313" key="1">
    <source>
        <dbReference type="EMBL" id="ETR65588.1"/>
    </source>
</evidence>
<dbReference type="Proteomes" id="UP000189670">
    <property type="component" value="Unassembled WGS sequence"/>
</dbReference>
<name>A0A1V1NSQ3_9BACT</name>
<organism evidence="1 2">
    <name type="scientific">Candidatus Magnetoglobus multicellularis str. Araruama</name>
    <dbReference type="NCBI Taxonomy" id="890399"/>
    <lineage>
        <taxon>Bacteria</taxon>
        <taxon>Pseudomonadati</taxon>
        <taxon>Thermodesulfobacteriota</taxon>
        <taxon>Desulfobacteria</taxon>
        <taxon>Desulfobacterales</taxon>
        <taxon>Desulfobacteraceae</taxon>
        <taxon>Candidatus Magnetoglobus</taxon>
    </lineage>
</organism>
<protein>
    <submittedName>
        <fullName evidence="1">Uncharacterized protein</fullName>
    </submittedName>
</protein>
<dbReference type="AlphaFoldDB" id="A0A1V1NSQ3"/>
<proteinExistence type="predicted"/>
<evidence type="ECO:0000313" key="2">
    <source>
        <dbReference type="Proteomes" id="UP000189670"/>
    </source>
</evidence>
<comment type="caution">
    <text evidence="1">The sequence shown here is derived from an EMBL/GenBank/DDBJ whole genome shotgun (WGS) entry which is preliminary data.</text>
</comment>
<gene>
    <name evidence="1" type="ORF">OMM_14013</name>
</gene>
<accession>A0A1V1NSQ3</accession>
<dbReference type="EMBL" id="ATBP01002677">
    <property type="protein sequence ID" value="ETR65588.1"/>
    <property type="molecule type" value="Genomic_DNA"/>
</dbReference>
<sequence>MDVKRNVQNISKSDDDREYYDRALHFAESFYQGTNQEPLGVHLLFVPDLKRSQNAFTTRLNTGEISRLYSIIIERSQSQNDIELAFFFFYKGKLSDFFNKSY</sequence>